<evidence type="ECO:0000256" key="1">
    <source>
        <dbReference type="SAM" id="MobiDB-lite"/>
    </source>
</evidence>
<dbReference type="Proteomes" id="UP000664534">
    <property type="component" value="Unassembled WGS sequence"/>
</dbReference>
<keyword evidence="3" id="KW-1185">Reference proteome</keyword>
<proteinExistence type="predicted"/>
<accession>A0A8H3J2R9</accession>
<dbReference type="EMBL" id="CAJPDT010000121">
    <property type="protein sequence ID" value="CAF9939655.1"/>
    <property type="molecule type" value="Genomic_DNA"/>
</dbReference>
<gene>
    <name evidence="2" type="ORF">IMSHALPRED_001585</name>
</gene>
<dbReference type="AlphaFoldDB" id="A0A8H3J2R9"/>
<reference evidence="2" key="1">
    <citation type="submission" date="2021-03" db="EMBL/GenBank/DDBJ databases">
        <authorList>
            <person name="Tagirdzhanova G."/>
        </authorList>
    </citation>
    <scope>NUCLEOTIDE SEQUENCE</scope>
</reference>
<organism evidence="2 3">
    <name type="scientific">Imshaugia aleurites</name>
    <dbReference type="NCBI Taxonomy" id="172621"/>
    <lineage>
        <taxon>Eukaryota</taxon>
        <taxon>Fungi</taxon>
        <taxon>Dikarya</taxon>
        <taxon>Ascomycota</taxon>
        <taxon>Pezizomycotina</taxon>
        <taxon>Lecanoromycetes</taxon>
        <taxon>OSLEUM clade</taxon>
        <taxon>Lecanoromycetidae</taxon>
        <taxon>Lecanorales</taxon>
        <taxon>Lecanorineae</taxon>
        <taxon>Parmeliaceae</taxon>
        <taxon>Imshaugia</taxon>
    </lineage>
</organism>
<feature type="compositionally biased region" description="Acidic residues" evidence="1">
    <location>
        <begin position="7"/>
        <end position="28"/>
    </location>
</feature>
<evidence type="ECO:0000313" key="3">
    <source>
        <dbReference type="Proteomes" id="UP000664534"/>
    </source>
</evidence>
<feature type="region of interest" description="Disordered" evidence="1">
    <location>
        <begin position="1"/>
        <end position="28"/>
    </location>
</feature>
<name>A0A8H3J2R9_9LECA</name>
<sequence length="194" mass="21822">MTSASDPDTDTDTDADDNEDDEDNDESLELLAQPFWDSIVTRVSSYSRDSPPSTADFTTFKSFWRDRFDQMREELFTAQEANLFITSPPIRALEIEILDYNRNAQCPCCLPDAEADIVIRAEGGITGEIFLNAVRSHLYGESLGKRDVALRGVYRGGLLVRGWDYMLQPDGILYGGNYTGNRIWMYCSGDEKGS</sequence>
<evidence type="ECO:0000313" key="2">
    <source>
        <dbReference type="EMBL" id="CAF9939655.1"/>
    </source>
</evidence>
<comment type="caution">
    <text evidence="2">The sequence shown here is derived from an EMBL/GenBank/DDBJ whole genome shotgun (WGS) entry which is preliminary data.</text>
</comment>
<protein>
    <submittedName>
        <fullName evidence="2">Uncharacterized protein</fullName>
    </submittedName>
</protein>